<comment type="caution">
    <text evidence="1">The sequence shown here is derived from an EMBL/GenBank/DDBJ whole genome shotgun (WGS) entry which is preliminary data.</text>
</comment>
<dbReference type="EMBL" id="JACEIB010000006">
    <property type="protein sequence ID" value="MBA2934188.1"/>
    <property type="molecule type" value="Genomic_DNA"/>
</dbReference>
<accession>A0A838L9J9</accession>
<dbReference type="Proteomes" id="UP000570166">
    <property type="component" value="Unassembled WGS sequence"/>
</dbReference>
<name>A0A838L9J9_9SPHN</name>
<keyword evidence="2" id="KW-1185">Reference proteome</keyword>
<sequence>MSGGFNPINLAVQASLAVSTGGTSMLLEAAAQQVMQSFGQQIVAQLGQSMGLPQSAISLAQGLVGGNGLSLSAAVSAFGDQAGLSSTDQGSMESELNQLIQSFVEGHKPAKGEKGEGILEKIAIALGQAADNQMQKMSDLADQISNVGNSDQSQMSSLTGKMNAAGQEFGLITQAMNTVLNSLGQGLSSAARKS</sequence>
<gene>
    <name evidence="1" type="ORF">HZF05_08750</name>
</gene>
<reference evidence="1 2" key="1">
    <citation type="submission" date="2020-07" db="EMBL/GenBank/DDBJ databases">
        <authorList>
            <person name="Sun Q."/>
        </authorList>
    </citation>
    <scope>NUCLEOTIDE SEQUENCE [LARGE SCALE GENOMIC DNA]</scope>
    <source>
        <strain evidence="1 2">CGMCC 1.13654</strain>
    </source>
</reference>
<evidence type="ECO:0000313" key="2">
    <source>
        <dbReference type="Proteomes" id="UP000570166"/>
    </source>
</evidence>
<organism evidence="1 2">
    <name type="scientific">Sphingomonas chungangi</name>
    <dbReference type="NCBI Taxonomy" id="2683589"/>
    <lineage>
        <taxon>Bacteria</taxon>
        <taxon>Pseudomonadati</taxon>
        <taxon>Pseudomonadota</taxon>
        <taxon>Alphaproteobacteria</taxon>
        <taxon>Sphingomonadales</taxon>
        <taxon>Sphingomonadaceae</taxon>
        <taxon>Sphingomonas</taxon>
    </lineage>
</organism>
<dbReference type="RefSeq" id="WP_160365700.1">
    <property type="nucleotide sequence ID" value="NZ_JACEIB010000006.1"/>
</dbReference>
<protein>
    <submittedName>
        <fullName evidence="1">Uncharacterized protein</fullName>
    </submittedName>
</protein>
<proteinExistence type="predicted"/>
<dbReference type="AlphaFoldDB" id="A0A838L9J9"/>
<evidence type="ECO:0000313" key="1">
    <source>
        <dbReference type="EMBL" id="MBA2934188.1"/>
    </source>
</evidence>